<dbReference type="SUPFAM" id="SSF144052">
    <property type="entry name" value="Thermophilic metalloprotease-like"/>
    <property type="match status" value="1"/>
</dbReference>
<organism evidence="11 12">
    <name type="scientific">Carboxylicivirga sediminis</name>
    <dbReference type="NCBI Taxonomy" id="2006564"/>
    <lineage>
        <taxon>Bacteria</taxon>
        <taxon>Pseudomonadati</taxon>
        <taxon>Bacteroidota</taxon>
        <taxon>Bacteroidia</taxon>
        <taxon>Marinilabiliales</taxon>
        <taxon>Marinilabiliaceae</taxon>
        <taxon>Carboxylicivirga</taxon>
    </lineage>
</organism>
<sequence length="394" mass="43242">MKALITIVMACLTVSLMAQEKPDYQSIADKIVNQSLDVKTGEVVVVTGTPAELELIEALVVEIAKAGGHYSVELDLPTANHRAIMETPIEYLEMVNPYPLMKARLVDCYISAGSVQDPTLFSDVPEEKLKASRSANMALRDAFNRAKFRAVYIGQTGGIPSESYANMMGMNYADMLNNFWKAIDTNYELMHIDSEVLKKYLAKGHEMTVSSEEGTMLTFRISDTGVRTNCGDCAKLSNDGGPTSAWLPAGEVYTCVEPQSANGLLVIPHYNYRGDVMTNLRISFKNGIITDLTADGKVDILMEALKSNPDDKNCLSIFDIGINRDRVYTKGSRYASWEMAGMLTFYIGDNTWAGGTVSSQFSMGVHAPFHTLKAGKTEIISKGEIVLLDDMADN</sequence>
<dbReference type="AlphaFoldDB" id="A0A941F0Q6"/>
<evidence type="ECO:0000256" key="6">
    <source>
        <dbReference type="ARBA" id="ARBA00022670"/>
    </source>
</evidence>
<evidence type="ECO:0000256" key="5">
    <source>
        <dbReference type="ARBA" id="ARBA00022438"/>
    </source>
</evidence>
<dbReference type="Proteomes" id="UP000679220">
    <property type="component" value="Unassembled WGS sequence"/>
</dbReference>
<evidence type="ECO:0000313" key="12">
    <source>
        <dbReference type="Proteomes" id="UP000679220"/>
    </source>
</evidence>
<evidence type="ECO:0000256" key="4">
    <source>
        <dbReference type="ARBA" id="ARBA00008236"/>
    </source>
</evidence>
<evidence type="ECO:0000313" key="11">
    <source>
        <dbReference type="EMBL" id="MBR8534322.1"/>
    </source>
</evidence>
<comment type="cofactor">
    <cofactor evidence="3">
        <name>Zn(2+)</name>
        <dbReference type="ChEBI" id="CHEBI:29105"/>
    </cofactor>
</comment>
<dbReference type="PANTHER" id="PTHR34448:SF1">
    <property type="entry name" value="BLL6088 PROTEIN"/>
    <property type="match status" value="1"/>
</dbReference>
<evidence type="ECO:0000256" key="9">
    <source>
        <dbReference type="ARBA" id="ARBA00023049"/>
    </source>
</evidence>
<feature type="signal peptide" evidence="10">
    <location>
        <begin position="1"/>
        <end position="18"/>
    </location>
</feature>
<comment type="cofactor">
    <cofactor evidence="1">
        <name>Co(2+)</name>
        <dbReference type="ChEBI" id="CHEBI:48828"/>
    </cofactor>
</comment>
<evidence type="ECO:0000256" key="7">
    <source>
        <dbReference type="ARBA" id="ARBA00022723"/>
    </source>
</evidence>
<evidence type="ECO:0000256" key="2">
    <source>
        <dbReference type="ARBA" id="ARBA00001946"/>
    </source>
</evidence>
<evidence type="ECO:0000256" key="3">
    <source>
        <dbReference type="ARBA" id="ARBA00001947"/>
    </source>
</evidence>
<dbReference type="GO" id="GO:0004177">
    <property type="term" value="F:aminopeptidase activity"/>
    <property type="evidence" value="ECO:0007669"/>
    <property type="project" value="UniProtKB-KW"/>
</dbReference>
<comment type="cofactor">
    <cofactor evidence="2">
        <name>Mg(2+)</name>
        <dbReference type="ChEBI" id="CHEBI:18420"/>
    </cofactor>
</comment>
<keyword evidence="8 11" id="KW-0378">Hydrolase</keyword>
<evidence type="ECO:0000256" key="10">
    <source>
        <dbReference type="SAM" id="SignalP"/>
    </source>
</evidence>
<dbReference type="InterPro" id="IPR035097">
    <property type="entry name" value="M29_N-terminal"/>
</dbReference>
<keyword evidence="10" id="KW-0732">Signal</keyword>
<keyword evidence="7" id="KW-0479">Metal-binding</keyword>
<dbReference type="InterPro" id="IPR052170">
    <property type="entry name" value="M29_Exopeptidase"/>
</dbReference>
<dbReference type="GO" id="GO:0008237">
    <property type="term" value="F:metallopeptidase activity"/>
    <property type="evidence" value="ECO:0007669"/>
    <property type="project" value="UniProtKB-KW"/>
</dbReference>
<name>A0A941F0Q6_9BACT</name>
<comment type="similarity">
    <text evidence="4">Belongs to the peptidase M29 family.</text>
</comment>
<protein>
    <submittedName>
        <fullName evidence="11">Aminopeptidase</fullName>
        <ecNumber evidence="11">3.4.11.-</ecNumber>
    </submittedName>
</protein>
<dbReference type="GO" id="GO:0006508">
    <property type="term" value="P:proteolysis"/>
    <property type="evidence" value="ECO:0007669"/>
    <property type="project" value="UniProtKB-KW"/>
</dbReference>
<dbReference type="Pfam" id="PF02073">
    <property type="entry name" value="Peptidase_M29"/>
    <property type="match status" value="1"/>
</dbReference>
<keyword evidence="12" id="KW-1185">Reference proteome</keyword>
<evidence type="ECO:0000256" key="8">
    <source>
        <dbReference type="ARBA" id="ARBA00022801"/>
    </source>
</evidence>
<keyword evidence="5 11" id="KW-0031">Aminopeptidase</keyword>
<dbReference type="EC" id="3.4.11.-" evidence="11"/>
<dbReference type="InterPro" id="IPR000787">
    <property type="entry name" value="Peptidase_M29"/>
</dbReference>
<dbReference type="EMBL" id="JAGTAR010000002">
    <property type="protein sequence ID" value="MBR8534322.1"/>
    <property type="molecule type" value="Genomic_DNA"/>
</dbReference>
<gene>
    <name evidence="11" type="ORF">KDU71_02035</name>
</gene>
<accession>A0A941F0Q6</accession>
<dbReference type="GO" id="GO:0046872">
    <property type="term" value="F:metal ion binding"/>
    <property type="evidence" value="ECO:0007669"/>
    <property type="project" value="UniProtKB-KW"/>
</dbReference>
<comment type="caution">
    <text evidence="11">The sequence shown here is derived from an EMBL/GenBank/DDBJ whole genome shotgun (WGS) entry which is preliminary data.</text>
</comment>
<evidence type="ECO:0000256" key="1">
    <source>
        <dbReference type="ARBA" id="ARBA00001941"/>
    </source>
</evidence>
<dbReference type="RefSeq" id="WP_212188230.1">
    <property type="nucleotide sequence ID" value="NZ_JAGTAR010000002.1"/>
</dbReference>
<dbReference type="PANTHER" id="PTHR34448">
    <property type="entry name" value="AMINOPEPTIDASE"/>
    <property type="match status" value="1"/>
</dbReference>
<feature type="chain" id="PRO_5036714442" evidence="10">
    <location>
        <begin position="19"/>
        <end position="394"/>
    </location>
</feature>
<dbReference type="Gene3D" id="3.40.1830.10">
    <property type="entry name" value="Thermophilic metalloprotease (M29)"/>
    <property type="match status" value="1"/>
</dbReference>
<proteinExistence type="inferred from homology"/>
<keyword evidence="9" id="KW-0482">Metalloprotease</keyword>
<reference evidence="11" key="2">
    <citation type="submission" date="2021-04" db="EMBL/GenBank/DDBJ databases">
        <authorList>
            <person name="Zhang T."/>
            <person name="Zhang Y."/>
            <person name="Lu D."/>
            <person name="Zuo D."/>
            <person name="Du Z."/>
        </authorList>
    </citation>
    <scope>NUCLEOTIDE SEQUENCE</scope>
    <source>
        <strain evidence="11">JR1</strain>
    </source>
</reference>
<keyword evidence="6" id="KW-0645">Protease</keyword>
<reference evidence="11" key="1">
    <citation type="journal article" date="2018" name="Int. J. Syst. Evol. Microbiol.">
        <title>Carboxylicivirga sediminis sp. nov., isolated from coastal sediment.</title>
        <authorList>
            <person name="Wang F.Q."/>
            <person name="Ren L.H."/>
            <person name="Zou R.J."/>
            <person name="Sun Y.Z."/>
            <person name="Liu X.J."/>
            <person name="Jiang F."/>
            <person name="Liu L.J."/>
        </authorList>
    </citation>
    <scope>NUCLEOTIDE SEQUENCE</scope>
    <source>
        <strain evidence="11">JR1</strain>
    </source>
</reference>